<evidence type="ECO:0000313" key="1">
    <source>
        <dbReference type="EMBL" id="CAG8613499.1"/>
    </source>
</evidence>
<dbReference type="Proteomes" id="UP000789508">
    <property type="component" value="Unassembled WGS sequence"/>
</dbReference>
<dbReference type="AlphaFoldDB" id="A0A9N9CVF5"/>
<name>A0A9N9CVF5_9GLOM</name>
<reference evidence="1" key="1">
    <citation type="submission" date="2021-06" db="EMBL/GenBank/DDBJ databases">
        <authorList>
            <person name="Kallberg Y."/>
            <person name="Tangrot J."/>
            <person name="Rosling A."/>
        </authorList>
    </citation>
    <scope>NUCLEOTIDE SEQUENCE</scope>
    <source>
        <strain evidence="1">FL130A</strain>
    </source>
</reference>
<keyword evidence="2" id="KW-1185">Reference proteome</keyword>
<protein>
    <submittedName>
        <fullName evidence="1">4971_t:CDS:1</fullName>
    </submittedName>
</protein>
<proteinExistence type="predicted"/>
<evidence type="ECO:0000313" key="2">
    <source>
        <dbReference type="Proteomes" id="UP000789508"/>
    </source>
</evidence>
<dbReference type="EMBL" id="CAJVPS010005293">
    <property type="protein sequence ID" value="CAG8613499.1"/>
    <property type="molecule type" value="Genomic_DNA"/>
</dbReference>
<accession>A0A9N9CVF5</accession>
<sequence>MENTSTNLEVTVLINDNDTSVRTELPKAAKLTEIREILAKNPEIRMGHKAHFIICEEGSAIIPIIPHDEEENYLLNKIIDSASNLKIKGELKPNWAEIIEKNSLEYGLFFTKDGPKPAEKKAFKFKSYSEITFRTPKTSDQELKYSAEIDDMRAKNPMFSTNISVKLPNMPISANFGGTYRSNSTHHSNNVT</sequence>
<organism evidence="1 2">
    <name type="scientific">Ambispora leptoticha</name>
    <dbReference type="NCBI Taxonomy" id="144679"/>
    <lineage>
        <taxon>Eukaryota</taxon>
        <taxon>Fungi</taxon>
        <taxon>Fungi incertae sedis</taxon>
        <taxon>Mucoromycota</taxon>
        <taxon>Glomeromycotina</taxon>
        <taxon>Glomeromycetes</taxon>
        <taxon>Archaeosporales</taxon>
        <taxon>Ambisporaceae</taxon>
        <taxon>Ambispora</taxon>
    </lineage>
</organism>
<gene>
    <name evidence="1" type="ORF">ALEPTO_LOCUS8663</name>
</gene>
<comment type="caution">
    <text evidence="1">The sequence shown here is derived from an EMBL/GenBank/DDBJ whole genome shotgun (WGS) entry which is preliminary data.</text>
</comment>
<dbReference type="OrthoDB" id="2449940at2759"/>